<reference evidence="8 9" key="1">
    <citation type="submission" date="2023-09" db="EMBL/GenBank/DDBJ databases">
        <title>Nesidiocoris tenuis whole genome shotgun sequence.</title>
        <authorList>
            <person name="Shibata T."/>
            <person name="Shimoda M."/>
            <person name="Kobayashi T."/>
            <person name="Uehara T."/>
        </authorList>
    </citation>
    <scope>NUCLEOTIDE SEQUENCE [LARGE SCALE GENOMIC DNA]</scope>
    <source>
        <strain evidence="8 9">Japan</strain>
    </source>
</reference>
<dbReference type="Pfam" id="PF00002">
    <property type="entry name" value="7tm_2"/>
    <property type="match status" value="1"/>
</dbReference>
<dbReference type="PROSITE" id="PS50261">
    <property type="entry name" value="G_PROTEIN_RECEP_F2_4"/>
    <property type="match status" value="1"/>
</dbReference>
<evidence type="ECO:0000256" key="6">
    <source>
        <dbReference type="SAM" id="Phobius"/>
    </source>
</evidence>
<feature type="domain" description="G-protein coupled receptors family 2 profile 2" evidence="7">
    <location>
        <begin position="147"/>
        <end position="379"/>
    </location>
</feature>
<evidence type="ECO:0000256" key="1">
    <source>
        <dbReference type="ARBA" id="ARBA00004141"/>
    </source>
</evidence>
<gene>
    <name evidence="8" type="ORF">NTJ_01241</name>
</gene>
<sequence length="440" mass="49748">MKWERGENVEGKCRRDEEGSFVLSLNNELIIFLLSSRSAKRFVPPAMNVFHLSNAAASGAITPTDKRSGNREMYRHCPMERGIRSLLRPDTIEEEEFQLPSDSLADTDLHDHDRIDSIMYIYYGEGATGGRTGSLTVAQQAAQSPHNLQVVIVGAVVALVAQFLTLASALRRIREGDTPLTLLLNTELALTLSNLLFMLGVQATSERWTCETVAVTLHYAHLVAASWFFMNCFISFRRLQLIYTPPLVLCAVAVWLAPAPFVYISSLLNAKGYETHSYCWMSLNRSLFFTFMLPVSMLLIGSCLSVVMGLKRASKCAVDTEPDRKTLRLSAGLLPLFAVVWLLSILALDRSESLAYPLLYVVINAFLNWFVYIWWLPGDERIWRTDPQDEDYDDDFDEELLYEDPTVSKDEQALLQEQLYLIGPRETYDLQMEPISTISS</sequence>
<name>A0ABN7A829_9HEMI</name>
<feature type="transmembrane region" description="Helical" evidence="6">
    <location>
        <begin position="354"/>
        <end position="375"/>
    </location>
</feature>
<feature type="transmembrane region" description="Helical" evidence="6">
    <location>
        <begin position="213"/>
        <end position="234"/>
    </location>
</feature>
<dbReference type="InterPro" id="IPR000832">
    <property type="entry name" value="GPCR_2_secretin-like"/>
</dbReference>
<dbReference type="PANTHER" id="PTHR12011:SF475">
    <property type="entry name" value="LATROPHILIN CIRL"/>
    <property type="match status" value="1"/>
</dbReference>
<dbReference type="PANTHER" id="PTHR12011">
    <property type="entry name" value="ADHESION G-PROTEIN COUPLED RECEPTOR"/>
    <property type="match status" value="1"/>
</dbReference>
<evidence type="ECO:0000256" key="2">
    <source>
        <dbReference type="ARBA" id="ARBA00022692"/>
    </source>
</evidence>
<dbReference type="Proteomes" id="UP001307889">
    <property type="component" value="Chromosome 1"/>
</dbReference>
<dbReference type="InterPro" id="IPR017981">
    <property type="entry name" value="GPCR_2-like_7TM"/>
</dbReference>
<feature type="transmembrane region" description="Helical" evidence="6">
    <location>
        <begin position="182"/>
        <end position="201"/>
    </location>
</feature>
<keyword evidence="2 6" id="KW-0812">Transmembrane</keyword>
<feature type="transmembrane region" description="Helical" evidence="6">
    <location>
        <begin position="148"/>
        <end position="170"/>
    </location>
</feature>
<keyword evidence="9" id="KW-1185">Reference proteome</keyword>
<protein>
    <submittedName>
        <fullName evidence="8">7 transmembrane receptor (Secretin family)</fullName>
    </submittedName>
</protein>
<accession>A0ABN7A829</accession>
<dbReference type="Gene3D" id="1.20.1070.10">
    <property type="entry name" value="Rhodopsin 7-helix transmembrane proteins"/>
    <property type="match status" value="1"/>
</dbReference>
<evidence type="ECO:0000256" key="3">
    <source>
        <dbReference type="ARBA" id="ARBA00022989"/>
    </source>
</evidence>
<feature type="transmembrane region" description="Helical" evidence="6">
    <location>
        <begin position="331"/>
        <end position="348"/>
    </location>
</feature>
<evidence type="ECO:0000256" key="4">
    <source>
        <dbReference type="ARBA" id="ARBA00023136"/>
    </source>
</evidence>
<evidence type="ECO:0000256" key="5">
    <source>
        <dbReference type="ARBA" id="ARBA00023180"/>
    </source>
</evidence>
<evidence type="ECO:0000313" key="9">
    <source>
        <dbReference type="Proteomes" id="UP001307889"/>
    </source>
</evidence>
<organism evidence="8 9">
    <name type="scientific">Nesidiocoris tenuis</name>
    <dbReference type="NCBI Taxonomy" id="355587"/>
    <lineage>
        <taxon>Eukaryota</taxon>
        <taxon>Metazoa</taxon>
        <taxon>Ecdysozoa</taxon>
        <taxon>Arthropoda</taxon>
        <taxon>Hexapoda</taxon>
        <taxon>Insecta</taxon>
        <taxon>Pterygota</taxon>
        <taxon>Neoptera</taxon>
        <taxon>Paraneoptera</taxon>
        <taxon>Hemiptera</taxon>
        <taxon>Heteroptera</taxon>
        <taxon>Panheteroptera</taxon>
        <taxon>Cimicomorpha</taxon>
        <taxon>Miridae</taxon>
        <taxon>Dicyphina</taxon>
        <taxon>Nesidiocoris</taxon>
    </lineage>
</organism>
<dbReference type="EMBL" id="AP028909">
    <property type="protein sequence ID" value="BES88435.1"/>
    <property type="molecule type" value="Genomic_DNA"/>
</dbReference>
<keyword evidence="4 6" id="KW-0472">Membrane</keyword>
<evidence type="ECO:0000313" key="8">
    <source>
        <dbReference type="EMBL" id="BES88435.1"/>
    </source>
</evidence>
<keyword evidence="3 6" id="KW-1133">Transmembrane helix</keyword>
<comment type="subcellular location">
    <subcellularLocation>
        <location evidence="1">Membrane</location>
        <topology evidence="1">Multi-pass membrane protein</topology>
    </subcellularLocation>
</comment>
<keyword evidence="8" id="KW-0675">Receptor</keyword>
<proteinExistence type="predicted"/>
<feature type="transmembrane region" description="Helical" evidence="6">
    <location>
        <begin position="288"/>
        <end position="310"/>
    </location>
</feature>
<feature type="transmembrane region" description="Helical" evidence="6">
    <location>
        <begin position="246"/>
        <end position="268"/>
    </location>
</feature>
<keyword evidence="5" id="KW-0325">Glycoprotein</keyword>
<evidence type="ECO:0000259" key="7">
    <source>
        <dbReference type="PROSITE" id="PS50261"/>
    </source>
</evidence>